<evidence type="ECO:0000313" key="2">
    <source>
        <dbReference type="Proteomes" id="UP000191153"/>
    </source>
</evidence>
<protein>
    <submittedName>
        <fullName evidence="1">Helix-turn-helix domain-containing protein</fullName>
    </submittedName>
</protein>
<dbReference type="EMBL" id="FUWX01000007">
    <property type="protein sequence ID" value="SJZ58468.1"/>
    <property type="molecule type" value="Genomic_DNA"/>
</dbReference>
<dbReference type="RefSeq" id="WP_143311309.1">
    <property type="nucleotide sequence ID" value="NZ_FUWX01000007.1"/>
</dbReference>
<proteinExistence type="predicted"/>
<reference evidence="1 2" key="1">
    <citation type="submission" date="2017-02" db="EMBL/GenBank/DDBJ databases">
        <authorList>
            <person name="Peterson S.W."/>
        </authorList>
    </citation>
    <scope>NUCLEOTIDE SEQUENCE [LARGE SCALE GENOMIC DNA]</scope>
    <source>
        <strain evidence="1 2">ATCC 700028</strain>
    </source>
</reference>
<dbReference type="Proteomes" id="UP000191153">
    <property type="component" value="Unassembled WGS sequence"/>
</dbReference>
<dbReference type="AlphaFoldDB" id="A0A1T4LVE6"/>
<gene>
    <name evidence="1" type="ORF">SAMN02745174_00976</name>
</gene>
<evidence type="ECO:0000313" key="1">
    <source>
        <dbReference type="EMBL" id="SJZ58468.1"/>
    </source>
</evidence>
<organism evidence="1 2">
    <name type="scientific">Cetobacterium ceti</name>
    <dbReference type="NCBI Taxonomy" id="180163"/>
    <lineage>
        <taxon>Bacteria</taxon>
        <taxon>Fusobacteriati</taxon>
        <taxon>Fusobacteriota</taxon>
        <taxon>Fusobacteriia</taxon>
        <taxon>Fusobacteriales</taxon>
        <taxon>Fusobacteriaceae</taxon>
        <taxon>Cetobacterium</taxon>
    </lineage>
</organism>
<name>A0A1T4LVE6_9FUSO</name>
<keyword evidence="2" id="KW-1185">Reference proteome</keyword>
<accession>A0A1T4LVE6</accession>
<dbReference type="STRING" id="180163.SAMN02745174_00976"/>
<sequence length="54" mass="6142">MSFFKIKEVAGILNLSQTYISALLEENLLAGLKIGGRIFILEESVGIYQKYKKY</sequence>